<comment type="caution">
    <text evidence="1">The sequence shown here is derived from an EMBL/GenBank/DDBJ whole genome shotgun (WGS) entry which is preliminary data.</text>
</comment>
<sequence>MKQDIFEDMSTEIGCEYISDLSLYKDQVEKKLLKISLEEYSEKQICELCEYVFGDSSILKSLYEKQNNDTLHL</sequence>
<evidence type="ECO:0000313" key="2">
    <source>
        <dbReference type="Proteomes" id="UP001208364"/>
    </source>
</evidence>
<keyword evidence="2" id="KW-1185">Reference proteome</keyword>
<evidence type="ECO:0000313" key="1">
    <source>
        <dbReference type="EMBL" id="MCU6737654.1"/>
    </source>
</evidence>
<name>A0ABT2SS45_9FIRM</name>
<accession>A0ABT2SS45</accession>
<proteinExistence type="predicted"/>
<dbReference type="EMBL" id="JAOQJR010000002">
    <property type="protein sequence ID" value="MCU6737654.1"/>
    <property type="molecule type" value="Genomic_DNA"/>
</dbReference>
<organism evidence="1 2">
    <name type="scientific">[Clostridium] ammoniilyticum</name>
    <dbReference type="NCBI Taxonomy" id="2981784"/>
    <lineage>
        <taxon>Bacteria</taxon>
        <taxon>Bacillati</taxon>
        <taxon>Bacillota</taxon>
        <taxon>Erysipelotrichia</taxon>
        <taxon>Erysipelotrichales</taxon>
        <taxon>Coprobacillaceae</taxon>
        <taxon>Faecalibacillus</taxon>
    </lineage>
</organism>
<protein>
    <submittedName>
        <fullName evidence="1">Uncharacterized protein</fullName>
    </submittedName>
</protein>
<dbReference type="Proteomes" id="UP001208364">
    <property type="component" value="Unassembled WGS sequence"/>
</dbReference>
<gene>
    <name evidence="1" type="ORF">OCV55_03035</name>
</gene>
<reference evidence="1 2" key="1">
    <citation type="journal article" date="2021" name="ISME Commun">
        <title>Automated analysis of genomic sequences facilitates high-throughput and comprehensive description of bacteria.</title>
        <authorList>
            <person name="Hitch T.C.A."/>
        </authorList>
    </citation>
    <scope>NUCLEOTIDE SEQUENCE [LARGE SCALE GENOMIC DNA]</scope>
    <source>
        <strain evidence="1 2">H4_15</strain>
    </source>
</reference>
<dbReference type="RefSeq" id="WP_117811922.1">
    <property type="nucleotide sequence ID" value="NZ_JAOQJR010000002.1"/>
</dbReference>